<dbReference type="Proteomes" id="UP000480425">
    <property type="component" value="Unassembled WGS sequence"/>
</dbReference>
<dbReference type="InterPro" id="IPR031762">
    <property type="entry name" value="DUF4738"/>
</dbReference>
<protein>
    <submittedName>
        <fullName evidence="2">DUF4738 domain-containing protein</fullName>
    </submittedName>
</protein>
<dbReference type="AlphaFoldDB" id="A0A6G1TYM0"/>
<dbReference type="PROSITE" id="PS51257">
    <property type="entry name" value="PROKAR_LIPOPROTEIN"/>
    <property type="match status" value="1"/>
</dbReference>
<dbReference type="EMBL" id="VZCB01000046">
    <property type="protein sequence ID" value="MQN80393.1"/>
    <property type="molecule type" value="Genomic_DNA"/>
</dbReference>
<dbReference type="Gene3D" id="2.40.128.510">
    <property type="entry name" value="Protein of unknown function DUF4738"/>
    <property type="match status" value="1"/>
</dbReference>
<dbReference type="Pfam" id="PF15889">
    <property type="entry name" value="DUF4738"/>
    <property type="match status" value="1"/>
</dbReference>
<dbReference type="OrthoDB" id="1036657at2"/>
<comment type="caution">
    <text evidence="2">The sequence shown here is derived from an EMBL/GenBank/DDBJ whole genome shotgun (WGS) entry which is preliminary data.</text>
</comment>
<evidence type="ECO:0000256" key="1">
    <source>
        <dbReference type="SAM" id="SignalP"/>
    </source>
</evidence>
<dbReference type="RefSeq" id="WP_153122839.1">
    <property type="nucleotide sequence ID" value="NZ_CP152352.1"/>
</dbReference>
<proteinExistence type="predicted"/>
<feature type="chain" id="PRO_5026088277" evidence="1">
    <location>
        <begin position="19"/>
        <end position="267"/>
    </location>
</feature>
<sequence length="267" mass="30665">MKQAFNILLLVCFLMGVAACGQKSEKEQPEQKEDTTAKKLLQGIWLDGDDEDNVVFRVKGDTIYYPDSTSQPVYFYIVGDTLVMKGANLSKYPIMKQAAHIFQFKVQNGDIVKLVKTDDLSYLQQFSHEQPVTLNQNKLVKRDTVVNAGDEKLHLYVQVNPTTFKVYKSNYNDDGVEVDNVYHDNIVNVNIYQGSRKIFGRDFRKEDFKEQVPHEFLKQSILSDIVFRKVDADGVHYRVVLAMPDSSMSYQVEIIISREGKMTIRKS</sequence>
<feature type="signal peptide" evidence="1">
    <location>
        <begin position="1"/>
        <end position="18"/>
    </location>
</feature>
<evidence type="ECO:0000313" key="2">
    <source>
        <dbReference type="EMBL" id="MQN80393.1"/>
    </source>
</evidence>
<keyword evidence="1" id="KW-0732">Signal</keyword>
<evidence type="ECO:0000313" key="3">
    <source>
        <dbReference type="Proteomes" id="UP000480425"/>
    </source>
</evidence>
<accession>A0A6G1TYM0</accession>
<organism evidence="2 3">
    <name type="scientific">Segatella copri</name>
    <dbReference type="NCBI Taxonomy" id="165179"/>
    <lineage>
        <taxon>Bacteria</taxon>
        <taxon>Pseudomonadati</taxon>
        <taxon>Bacteroidota</taxon>
        <taxon>Bacteroidia</taxon>
        <taxon>Bacteroidales</taxon>
        <taxon>Prevotellaceae</taxon>
        <taxon>Segatella</taxon>
    </lineage>
</organism>
<gene>
    <name evidence="2" type="ORF">F7D73_05405</name>
</gene>
<name>A0A6G1TYM0_9BACT</name>
<reference evidence="2 3" key="1">
    <citation type="submission" date="2019-09" db="EMBL/GenBank/DDBJ databases">
        <title>Distinct polysaccharide growth profiles of human intestinal Prevotella copri isolates.</title>
        <authorList>
            <person name="Fehlner-Peach H."/>
            <person name="Magnabosco C."/>
            <person name="Raghavan V."/>
            <person name="Scher J.U."/>
            <person name="Tett A."/>
            <person name="Cox L.M."/>
            <person name="Gottsegen C."/>
            <person name="Watters A."/>
            <person name="Wiltshire- Gordon J.D."/>
            <person name="Segata N."/>
            <person name="Bonneau R."/>
            <person name="Littman D.R."/>
        </authorList>
    </citation>
    <scope>NUCLEOTIDE SEQUENCE [LARGE SCALE GENOMIC DNA]</scope>
    <source>
        <strain evidence="3">iA622</strain>
    </source>
</reference>